<accession>A0A9E2NWP2</accession>
<organism evidence="3 4">
    <name type="scientific">Candidatus Fusobacterium pullicola</name>
    <dbReference type="NCBI Taxonomy" id="2838601"/>
    <lineage>
        <taxon>Bacteria</taxon>
        <taxon>Fusobacteriati</taxon>
        <taxon>Fusobacteriota</taxon>
        <taxon>Fusobacteriia</taxon>
        <taxon>Fusobacteriales</taxon>
        <taxon>Fusobacteriaceae</taxon>
        <taxon>Fusobacterium</taxon>
    </lineage>
</organism>
<dbReference type="CDD" id="cd03811">
    <property type="entry name" value="GT4_GT28_WabH-like"/>
    <property type="match status" value="1"/>
</dbReference>
<evidence type="ECO:0000313" key="4">
    <source>
        <dbReference type="Proteomes" id="UP000724657"/>
    </source>
</evidence>
<proteinExistence type="predicted"/>
<feature type="domain" description="Glycosyltransferase subfamily 4-like N-terminal" evidence="2">
    <location>
        <begin position="12"/>
        <end position="168"/>
    </location>
</feature>
<evidence type="ECO:0000313" key="3">
    <source>
        <dbReference type="EMBL" id="MBU3842004.1"/>
    </source>
</evidence>
<comment type="caution">
    <text evidence="3">The sequence shown here is derived from an EMBL/GenBank/DDBJ whole genome shotgun (WGS) entry which is preliminary data.</text>
</comment>
<dbReference type="SUPFAM" id="SSF53756">
    <property type="entry name" value="UDP-Glycosyltransferase/glycogen phosphorylase"/>
    <property type="match status" value="1"/>
</dbReference>
<dbReference type="InterPro" id="IPR001296">
    <property type="entry name" value="Glyco_trans_1"/>
</dbReference>
<dbReference type="Pfam" id="PF00534">
    <property type="entry name" value="Glycos_transf_1"/>
    <property type="match status" value="1"/>
</dbReference>
<gene>
    <name evidence="3" type="ORF">IAA47_03310</name>
</gene>
<sequence length="361" mass="42330">MKILHITNGIGVGGIASFIEELLYQLSLDRNNEITLLCLEENKEGYREKKLEKVNVIFLNQKSNFSFKNIFKIRKLIKENDIIHAHLFPAQHITVLANLFINKPIVVTEHSTSNNRRKYLIFKIIEKYFIYQKYLKIVCVSQDVKNSLNNWIGNFKNLLVIENGINISEYNYGKNIRQQIFPDIKENDKLICMIARFIYPKDHKTVVKAMEKLPDYIKCVFVGIGDGKEEIEKYVKYKKMENRIYFCGYRSDINNVLKSCDLSVLSSKYEGLSTVVIESIIANTPIIGSNVVGINGILKDKNFLFKFGDYLELKEKILQILTDIEIQNEFKKERKKLIGRFRSENMVKKYQDLYEKIYRKN</sequence>
<dbReference type="Gene3D" id="3.40.50.2000">
    <property type="entry name" value="Glycogen Phosphorylase B"/>
    <property type="match status" value="2"/>
</dbReference>
<dbReference type="Proteomes" id="UP000724657">
    <property type="component" value="Unassembled WGS sequence"/>
</dbReference>
<reference evidence="3" key="1">
    <citation type="journal article" date="2021" name="PeerJ">
        <title>Extensive microbial diversity within the chicken gut microbiome revealed by metagenomics and culture.</title>
        <authorList>
            <person name="Gilroy R."/>
            <person name="Ravi A."/>
            <person name="Getino M."/>
            <person name="Pursley I."/>
            <person name="Horton D.L."/>
            <person name="Alikhan N.F."/>
            <person name="Baker D."/>
            <person name="Gharbi K."/>
            <person name="Hall N."/>
            <person name="Watson M."/>
            <person name="Adriaenssens E.M."/>
            <person name="Foster-Nyarko E."/>
            <person name="Jarju S."/>
            <person name="Secka A."/>
            <person name="Antonio M."/>
            <person name="Oren A."/>
            <person name="Chaudhuri R.R."/>
            <person name="La Ragione R."/>
            <person name="Hildebrand F."/>
            <person name="Pallen M.J."/>
        </authorList>
    </citation>
    <scope>NUCLEOTIDE SEQUENCE</scope>
    <source>
        <strain evidence="3">A6-441</strain>
    </source>
</reference>
<dbReference type="GO" id="GO:0016757">
    <property type="term" value="F:glycosyltransferase activity"/>
    <property type="evidence" value="ECO:0007669"/>
    <property type="project" value="InterPro"/>
</dbReference>
<dbReference type="EMBL" id="JAHLFN010000026">
    <property type="protein sequence ID" value="MBU3842004.1"/>
    <property type="molecule type" value="Genomic_DNA"/>
</dbReference>
<reference evidence="3" key="2">
    <citation type="submission" date="2021-04" db="EMBL/GenBank/DDBJ databases">
        <authorList>
            <person name="Gilroy R."/>
        </authorList>
    </citation>
    <scope>NUCLEOTIDE SEQUENCE</scope>
    <source>
        <strain evidence="3">A6-441</strain>
    </source>
</reference>
<dbReference type="PANTHER" id="PTHR12526">
    <property type="entry name" value="GLYCOSYLTRANSFERASE"/>
    <property type="match status" value="1"/>
</dbReference>
<name>A0A9E2NWP2_9FUSO</name>
<dbReference type="InterPro" id="IPR028098">
    <property type="entry name" value="Glyco_trans_4-like_N"/>
</dbReference>
<dbReference type="Pfam" id="PF13439">
    <property type="entry name" value="Glyco_transf_4"/>
    <property type="match status" value="1"/>
</dbReference>
<evidence type="ECO:0000259" key="1">
    <source>
        <dbReference type="Pfam" id="PF00534"/>
    </source>
</evidence>
<dbReference type="AlphaFoldDB" id="A0A9E2NWP2"/>
<evidence type="ECO:0000259" key="2">
    <source>
        <dbReference type="Pfam" id="PF13439"/>
    </source>
</evidence>
<feature type="domain" description="Glycosyl transferase family 1" evidence="1">
    <location>
        <begin position="183"/>
        <end position="336"/>
    </location>
</feature>
<protein>
    <submittedName>
        <fullName evidence="3">Glycosyltransferase</fullName>
    </submittedName>
</protein>